<sequence length="133" mass="14085">MAQIAQNPTSLLTSGQHEQLLANGRQRGRDHVPVVKFFNPVGIGTWLATELDGNGDTLYGLAQLNDAPELGSFSLAELATLVLRFGMHIERDLFFSGAFPISTYAEAARQTGSINGAIRVLANAAGAARGECA</sequence>
<dbReference type="InterPro" id="IPR021341">
    <property type="entry name" value="DUF2958"/>
</dbReference>
<dbReference type="RefSeq" id="WP_072608317.1">
    <property type="nucleotide sequence ID" value="NZ_CP018172.1"/>
</dbReference>
<protein>
    <submittedName>
        <fullName evidence="1">Single-stranded DNA endonuclease</fullName>
    </submittedName>
</protein>
<dbReference type="Proteomes" id="UP000182840">
    <property type="component" value="Plasmid unnamed1"/>
</dbReference>
<evidence type="ECO:0000313" key="2">
    <source>
        <dbReference type="Proteomes" id="UP000182840"/>
    </source>
</evidence>
<name>A0A1L3SZS1_9HYPH</name>
<keyword evidence="1" id="KW-0255">Endonuclease</keyword>
<evidence type="ECO:0000313" key="1">
    <source>
        <dbReference type="EMBL" id="APH74861.1"/>
    </source>
</evidence>
<dbReference type="GO" id="GO:0004519">
    <property type="term" value="F:endonuclease activity"/>
    <property type="evidence" value="ECO:0007669"/>
    <property type="project" value="UniProtKB-KW"/>
</dbReference>
<keyword evidence="1" id="KW-0614">Plasmid</keyword>
<keyword evidence="2" id="KW-1185">Reference proteome</keyword>
<dbReference type="Pfam" id="PF11171">
    <property type="entry name" value="DUF2958"/>
    <property type="match status" value="1"/>
</dbReference>
<dbReference type="AlphaFoldDB" id="A0A1L3SZS1"/>
<organism evidence="1 2">
    <name type="scientific">Aquibium oceanicum</name>
    <dbReference type="NCBI Taxonomy" id="1670800"/>
    <lineage>
        <taxon>Bacteria</taxon>
        <taxon>Pseudomonadati</taxon>
        <taxon>Pseudomonadota</taxon>
        <taxon>Alphaproteobacteria</taxon>
        <taxon>Hyphomicrobiales</taxon>
        <taxon>Phyllobacteriaceae</taxon>
        <taxon>Aquibium</taxon>
    </lineage>
</organism>
<proteinExistence type="predicted"/>
<gene>
    <name evidence="1" type="ORF">BSQ44_25485</name>
</gene>
<dbReference type="OrthoDB" id="1070337at2"/>
<dbReference type="EMBL" id="CP018172">
    <property type="protein sequence ID" value="APH74861.1"/>
    <property type="molecule type" value="Genomic_DNA"/>
</dbReference>
<keyword evidence="1" id="KW-0540">Nuclease</keyword>
<accession>A0A1L3SZS1</accession>
<keyword evidence="1" id="KW-0378">Hydrolase</keyword>
<dbReference type="KEGG" id="meso:BSQ44_25485"/>
<geneLocation type="plasmid" evidence="1">
    <name>unnamed1</name>
</geneLocation>
<reference evidence="1 2" key="1">
    <citation type="submission" date="2016-11" db="EMBL/GenBank/DDBJ databases">
        <title>Mesorhizobium oceanicum sp. nov., isolated from deep seawater in South China Sea.</title>
        <authorList>
            <person name="Fu G.-Y."/>
        </authorList>
    </citation>
    <scope>NUCLEOTIDE SEQUENCE [LARGE SCALE GENOMIC DNA]</scope>
    <source>
        <strain evidence="1 2">B7</strain>
        <plasmid evidence="2">Plasmid unnamed1</plasmid>
    </source>
</reference>